<reference evidence="1" key="2">
    <citation type="journal article" date="2015" name="Fish Shellfish Immunol.">
        <title>Early steps in the European eel (Anguilla anguilla)-Vibrio vulnificus interaction in the gills: Role of the RtxA13 toxin.</title>
        <authorList>
            <person name="Callol A."/>
            <person name="Pajuelo D."/>
            <person name="Ebbesson L."/>
            <person name="Teles M."/>
            <person name="MacKenzie S."/>
            <person name="Amaro C."/>
        </authorList>
    </citation>
    <scope>NUCLEOTIDE SEQUENCE</scope>
</reference>
<evidence type="ECO:0000313" key="1">
    <source>
        <dbReference type="EMBL" id="JAH08642.1"/>
    </source>
</evidence>
<dbReference type="EMBL" id="GBXM01099935">
    <property type="protein sequence ID" value="JAH08642.1"/>
    <property type="molecule type" value="Transcribed_RNA"/>
</dbReference>
<dbReference type="AlphaFoldDB" id="A0A0E9PWH8"/>
<name>A0A0E9PWH8_ANGAN</name>
<protein>
    <submittedName>
        <fullName evidence="1">Uncharacterized protein</fullName>
    </submittedName>
</protein>
<accession>A0A0E9PWH8</accession>
<proteinExistence type="predicted"/>
<reference evidence="1" key="1">
    <citation type="submission" date="2014-11" db="EMBL/GenBank/DDBJ databases">
        <authorList>
            <person name="Amaro Gonzalez C."/>
        </authorList>
    </citation>
    <scope>NUCLEOTIDE SEQUENCE</scope>
</reference>
<organism evidence="1">
    <name type="scientific">Anguilla anguilla</name>
    <name type="common">European freshwater eel</name>
    <name type="synonym">Muraena anguilla</name>
    <dbReference type="NCBI Taxonomy" id="7936"/>
    <lineage>
        <taxon>Eukaryota</taxon>
        <taxon>Metazoa</taxon>
        <taxon>Chordata</taxon>
        <taxon>Craniata</taxon>
        <taxon>Vertebrata</taxon>
        <taxon>Euteleostomi</taxon>
        <taxon>Actinopterygii</taxon>
        <taxon>Neopterygii</taxon>
        <taxon>Teleostei</taxon>
        <taxon>Anguilliformes</taxon>
        <taxon>Anguillidae</taxon>
        <taxon>Anguilla</taxon>
    </lineage>
</organism>
<sequence length="51" mass="6017">MNRAYLATKKLLPKPNINKIISKIRSNSRENPSDILENKKQKYNYIGSRRL</sequence>